<dbReference type="EMBL" id="JBBKZS010000012">
    <property type="protein sequence ID" value="MEJ8857721.1"/>
    <property type="molecule type" value="Genomic_DNA"/>
</dbReference>
<keyword evidence="1" id="KW-0472">Membrane</keyword>
<keyword evidence="3" id="KW-1185">Reference proteome</keyword>
<feature type="transmembrane region" description="Helical" evidence="1">
    <location>
        <begin position="32"/>
        <end position="50"/>
    </location>
</feature>
<reference evidence="2 3" key="1">
    <citation type="submission" date="2024-03" db="EMBL/GenBank/DDBJ databases">
        <title>Novel species of the genus Variovorax.</title>
        <authorList>
            <person name="Liu Q."/>
            <person name="Xin Y.-H."/>
        </authorList>
    </citation>
    <scope>NUCLEOTIDE SEQUENCE [LARGE SCALE GENOMIC DNA]</scope>
    <source>
        <strain evidence="2 3">KACC 18901</strain>
    </source>
</reference>
<evidence type="ECO:0000313" key="3">
    <source>
        <dbReference type="Proteomes" id="UP001367030"/>
    </source>
</evidence>
<gene>
    <name evidence="2" type="ORF">WKW79_24330</name>
</gene>
<evidence type="ECO:0000256" key="1">
    <source>
        <dbReference type="SAM" id="Phobius"/>
    </source>
</evidence>
<accession>A0ABU8XDP6</accession>
<dbReference type="RefSeq" id="WP_340337792.1">
    <property type="nucleotide sequence ID" value="NZ_JBBKZS010000012.1"/>
</dbReference>
<name>A0ABU8XDP6_9BURK</name>
<proteinExistence type="predicted"/>
<sequence>MKPTNVRPLRPSWLERARAACFALKTSLGREGGIKLLLFPLAGAVLGYYLSERSGGVGVGAVIGALATLVFTLVGAGIGLLASLAIAGIHAQTPETEKRHKRVCNGTDVCPGTGEWIASVEARHPQARNFNVWNRTAYVLEGQTFPDPQALVAGVQAVEVTWRWVRPSPSE</sequence>
<keyword evidence="1" id="KW-1133">Transmembrane helix</keyword>
<protein>
    <submittedName>
        <fullName evidence="2">Uncharacterized protein</fullName>
    </submittedName>
</protein>
<feature type="transmembrane region" description="Helical" evidence="1">
    <location>
        <begin position="62"/>
        <end position="89"/>
    </location>
</feature>
<evidence type="ECO:0000313" key="2">
    <source>
        <dbReference type="EMBL" id="MEJ8857721.1"/>
    </source>
</evidence>
<comment type="caution">
    <text evidence="2">The sequence shown here is derived from an EMBL/GenBank/DDBJ whole genome shotgun (WGS) entry which is preliminary data.</text>
</comment>
<dbReference type="Proteomes" id="UP001367030">
    <property type="component" value="Unassembled WGS sequence"/>
</dbReference>
<organism evidence="2 3">
    <name type="scientific">Variovorax robiniae</name>
    <dbReference type="NCBI Taxonomy" id="1836199"/>
    <lineage>
        <taxon>Bacteria</taxon>
        <taxon>Pseudomonadati</taxon>
        <taxon>Pseudomonadota</taxon>
        <taxon>Betaproteobacteria</taxon>
        <taxon>Burkholderiales</taxon>
        <taxon>Comamonadaceae</taxon>
        <taxon>Variovorax</taxon>
    </lineage>
</organism>
<keyword evidence="1" id="KW-0812">Transmembrane</keyword>